<sequence>MEEQLPAEEYAGPAVVSPAEGDVVSRLAGARTSTTQEDVLPPATSLETTGVAVTVDVTLRGHFEPIDGRYHWYGRLAADEALGRWQPGTTVVLTTPHGSAAGRLSDLDPWGRYRISGTGRPPF</sequence>
<keyword evidence="3" id="KW-1185">Reference proteome</keyword>
<dbReference type="OrthoDB" id="3683556at2"/>
<dbReference type="AlphaFoldDB" id="A0A3N0GNK6"/>
<dbReference type="Pfam" id="PF16170">
    <property type="entry name" value="DUF4873"/>
    <property type="match status" value="1"/>
</dbReference>
<accession>A0A3N0GNK6</accession>
<dbReference type="InterPro" id="IPR032371">
    <property type="entry name" value="DUF4873"/>
</dbReference>
<dbReference type="Proteomes" id="UP000279994">
    <property type="component" value="Unassembled WGS sequence"/>
</dbReference>
<protein>
    <submittedName>
        <fullName evidence="2">DUF4873 domain-containing protein</fullName>
    </submittedName>
</protein>
<gene>
    <name evidence="2" type="ORF">EFL26_11860</name>
</gene>
<evidence type="ECO:0000313" key="3">
    <source>
        <dbReference type="Proteomes" id="UP000279994"/>
    </source>
</evidence>
<evidence type="ECO:0000313" key="2">
    <source>
        <dbReference type="EMBL" id="RNM13680.1"/>
    </source>
</evidence>
<evidence type="ECO:0000259" key="1">
    <source>
        <dbReference type="Pfam" id="PF16170"/>
    </source>
</evidence>
<feature type="domain" description="DUF4873" evidence="1">
    <location>
        <begin position="44"/>
        <end position="123"/>
    </location>
</feature>
<name>A0A3N0GNK6_9ACTN</name>
<organism evidence="2 3">
    <name type="scientific">Nocardioides pocheonensis</name>
    <dbReference type="NCBI Taxonomy" id="661485"/>
    <lineage>
        <taxon>Bacteria</taxon>
        <taxon>Bacillati</taxon>
        <taxon>Actinomycetota</taxon>
        <taxon>Actinomycetes</taxon>
        <taxon>Propionibacteriales</taxon>
        <taxon>Nocardioidaceae</taxon>
        <taxon>Nocardioides</taxon>
    </lineage>
</organism>
<proteinExistence type="predicted"/>
<dbReference type="RefSeq" id="WP_123223086.1">
    <property type="nucleotide sequence ID" value="NZ_RJSF01000040.1"/>
</dbReference>
<reference evidence="2 3" key="1">
    <citation type="submission" date="2018-11" db="EMBL/GenBank/DDBJ databases">
        <authorList>
            <person name="Li F."/>
        </authorList>
    </citation>
    <scope>NUCLEOTIDE SEQUENCE [LARGE SCALE GENOMIC DNA]</scope>
    <source>
        <strain evidence="2 3">Gsoil 818</strain>
    </source>
</reference>
<comment type="caution">
    <text evidence="2">The sequence shown here is derived from an EMBL/GenBank/DDBJ whole genome shotgun (WGS) entry which is preliminary data.</text>
</comment>
<dbReference type="EMBL" id="RJSF01000040">
    <property type="protein sequence ID" value="RNM13680.1"/>
    <property type="molecule type" value="Genomic_DNA"/>
</dbReference>